<keyword evidence="4 7" id="KW-0812">Transmembrane</keyword>
<gene>
    <name evidence="9" type="ORF">SAMN05421730_1001459</name>
</gene>
<dbReference type="InterPro" id="IPR000620">
    <property type="entry name" value="EamA_dom"/>
</dbReference>
<evidence type="ECO:0000256" key="2">
    <source>
        <dbReference type="ARBA" id="ARBA00007362"/>
    </source>
</evidence>
<evidence type="ECO:0000256" key="3">
    <source>
        <dbReference type="ARBA" id="ARBA00022475"/>
    </source>
</evidence>
<proteinExistence type="inferred from homology"/>
<dbReference type="PANTHER" id="PTHR42920">
    <property type="entry name" value="OS03G0707200 PROTEIN-RELATED"/>
    <property type="match status" value="1"/>
</dbReference>
<organism evidence="9 10">
    <name type="scientific">Anaerobium acetethylicum</name>
    <dbReference type="NCBI Taxonomy" id="1619234"/>
    <lineage>
        <taxon>Bacteria</taxon>
        <taxon>Bacillati</taxon>
        <taxon>Bacillota</taxon>
        <taxon>Clostridia</taxon>
        <taxon>Lachnospirales</taxon>
        <taxon>Lachnospiraceae</taxon>
        <taxon>Anaerobium</taxon>
    </lineage>
</organism>
<feature type="transmembrane region" description="Helical" evidence="7">
    <location>
        <begin position="110"/>
        <end position="128"/>
    </location>
</feature>
<protein>
    <submittedName>
        <fullName evidence="9">Permease of the drug/metabolite transporter (DMT) superfamily</fullName>
    </submittedName>
</protein>
<evidence type="ECO:0000256" key="1">
    <source>
        <dbReference type="ARBA" id="ARBA00004651"/>
    </source>
</evidence>
<feature type="transmembrane region" description="Helical" evidence="7">
    <location>
        <begin position="222"/>
        <end position="239"/>
    </location>
</feature>
<keyword evidence="6 7" id="KW-0472">Membrane</keyword>
<dbReference type="InterPro" id="IPR051258">
    <property type="entry name" value="Diverse_Substrate_Transporter"/>
</dbReference>
<keyword evidence="3" id="KW-1003">Cell membrane</keyword>
<dbReference type="PANTHER" id="PTHR42920:SF5">
    <property type="entry name" value="EAMA DOMAIN-CONTAINING PROTEIN"/>
    <property type="match status" value="1"/>
</dbReference>
<keyword evidence="5 7" id="KW-1133">Transmembrane helix</keyword>
<feature type="transmembrane region" description="Helical" evidence="7">
    <location>
        <begin position="79"/>
        <end position="98"/>
    </location>
</feature>
<sequence>MKQFKGSIILLVTAIIWGTAFVSQKVGMDYIGPFTFGASRFLLGAVVLIPLILVSDWFDRSRRESLKENCPQPAYRMQDLLGGGILCGAALFFGASFQQYGIVYTTAGKAGFITALYIVLVPLLGLLAGRKGKPNTWIGVAMAAAGLYLLTINEGFSMQSGDFIVLIGTIFWALHIITVDAYAGRADGLKLSFVQFATAGIFSAISAGVFENPDIKSIEACSGPILFSAVFVVGIAYTLQILGQKYTKPTVAAIILSMESFFAAVSGAALLGEVMSAKEKAGCALMLAAVVVTQVKAGGNAGTCSETGQNA</sequence>
<reference evidence="9 10" key="1">
    <citation type="submission" date="2016-09" db="EMBL/GenBank/DDBJ databases">
        <authorList>
            <person name="Capua I."/>
            <person name="De Benedictis P."/>
            <person name="Joannis T."/>
            <person name="Lombin L.H."/>
            <person name="Cattoli G."/>
        </authorList>
    </citation>
    <scope>NUCLEOTIDE SEQUENCE [LARGE SCALE GENOMIC DNA]</scope>
    <source>
        <strain evidence="9 10">GluBS11</strain>
    </source>
</reference>
<dbReference type="STRING" id="1619234.SAMN05421730_1001459"/>
<evidence type="ECO:0000256" key="6">
    <source>
        <dbReference type="ARBA" id="ARBA00023136"/>
    </source>
</evidence>
<feature type="transmembrane region" description="Helical" evidence="7">
    <location>
        <begin position="38"/>
        <end position="58"/>
    </location>
</feature>
<evidence type="ECO:0000313" key="9">
    <source>
        <dbReference type="EMBL" id="SCP95292.1"/>
    </source>
</evidence>
<feature type="domain" description="EamA" evidence="8">
    <location>
        <begin position="160"/>
        <end position="292"/>
    </location>
</feature>
<dbReference type="SUPFAM" id="SSF103481">
    <property type="entry name" value="Multidrug resistance efflux transporter EmrE"/>
    <property type="match status" value="2"/>
</dbReference>
<feature type="transmembrane region" description="Helical" evidence="7">
    <location>
        <begin position="191"/>
        <end position="210"/>
    </location>
</feature>
<evidence type="ECO:0000259" key="8">
    <source>
        <dbReference type="Pfam" id="PF00892"/>
    </source>
</evidence>
<dbReference type="Pfam" id="PF00892">
    <property type="entry name" value="EamA"/>
    <property type="match status" value="2"/>
</dbReference>
<evidence type="ECO:0000256" key="4">
    <source>
        <dbReference type="ARBA" id="ARBA00022692"/>
    </source>
</evidence>
<feature type="transmembrane region" description="Helical" evidence="7">
    <location>
        <begin position="163"/>
        <end position="184"/>
    </location>
</feature>
<dbReference type="OrthoDB" id="9804865at2"/>
<comment type="similarity">
    <text evidence="2">Belongs to the EamA transporter family.</text>
</comment>
<keyword evidence="10" id="KW-1185">Reference proteome</keyword>
<evidence type="ECO:0000256" key="5">
    <source>
        <dbReference type="ARBA" id="ARBA00022989"/>
    </source>
</evidence>
<dbReference type="Proteomes" id="UP000199315">
    <property type="component" value="Unassembled WGS sequence"/>
</dbReference>
<name>A0A1D3TPD9_9FIRM</name>
<comment type="subcellular location">
    <subcellularLocation>
        <location evidence="1">Cell membrane</location>
        <topology evidence="1">Multi-pass membrane protein</topology>
    </subcellularLocation>
</comment>
<dbReference type="AlphaFoldDB" id="A0A1D3TPD9"/>
<accession>A0A1D3TPD9</accession>
<evidence type="ECO:0000256" key="7">
    <source>
        <dbReference type="SAM" id="Phobius"/>
    </source>
</evidence>
<dbReference type="GO" id="GO:0005886">
    <property type="term" value="C:plasma membrane"/>
    <property type="evidence" value="ECO:0007669"/>
    <property type="project" value="UniProtKB-SubCell"/>
</dbReference>
<evidence type="ECO:0000313" key="10">
    <source>
        <dbReference type="Proteomes" id="UP000199315"/>
    </source>
</evidence>
<dbReference type="EMBL" id="FMKA01000001">
    <property type="protein sequence ID" value="SCP95292.1"/>
    <property type="molecule type" value="Genomic_DNA"/>
</dbReference>
<feature type="domain" description="EamA" evidence="8">
    <location>
        <begin position="5"/>
        <end position="151"/>
    </location>
</feature>
<feature type="transmembrane region" description="Helical" evidence="7">
    <location>
        <begin position="135"/>
        <end position="151"/>
    </location>
</feature>
<feature type="transmembrane region" description="Helical" evidence="7">
    <location>
        <begin position="251"/>
        <end position="271"/>
    </location>
</feature>
<dbReference type="InterPro" id="IPR037185">
    <property type="entry name" value="EmrE-like"/>
</dbReference>
<dbReference type="RefSeq" id="WP_091229429.1">
    <property type="nucleotide sequence ID" value="NZ_FMKA01000001.1"/>
</dbReference>